<organism evidence="1 2">
    <name type="scientific">Paracoccus sanguinis</name>
    <dbReference type="NCBI Taxonomy" id="1545044"/>
    <lineage>
        <taxon>Bacteria</taxon>
        <taxon>Pseudomonadati</taxon>
        <taxon>Pseudomonadota</taxon>
        <taxon>Alphaproteobacteria</taxon>
        <taxon>Rhodobacterales</taxon>
        <taxon>Paracoccaceae</taxon>
        <taxon>Paracoccus</taxon>
    </lineage>
</organism>
<gene>
    <name evidence="1" type="ORF">IX56_08475</name>
</gene>
<dbReference type="AlphaFoldDB" id="A0A099GHT6"/>
<name>A0A099GHT6_9RHOB</name>
<comment type="caution">
    <text evidence="1">The sequence shown here is derived from an EMBL/GenBank/DDBJ whole genome shotgun (WGS) entry which is preliminary data.</text>
</comment>
<dbReference type="EMBL" id="JRKQ01000035">
    <property type="protein sequence ID" value="KGJ22385.1"/>
    <property type="molecule type" value="Genomic_DNA"/>
</dbReference>
<proteinExistence type="predicted"/>
<evidence type="ECO:0008006" key="3">
    <source>
        <dbReference type="Google" id="ProtNLM"/>
    </source>
</evidence>
<reference evidence="1 2" key="1">
    <citation type="submission" date="2014-09" db="EMBL/GenBank/DDBJ databases">
        <authorList>
            <person name="McGinnis J.M."/>
            <person name="Wolfgang W.J."/>
        </authorList>
    </citation>
    <scope>NUCLEOTIDE SEQUENCE [LARGE SCALE GENOMIC DNA]</scope>
    <source>
        <strain evidence="1 2">5503</strain>
    </source>
</reference>
<accession>A0A099GHT6</accession>
<dbReference type="InterPro" id="IPR027417">
    <property type="entry name" value="P-loop_NTPase"/>
</dbReference>
<dbReference type="Proteomes" id="UP000029858">
    <property type="component" value="Unassembled WGS sequence"/>
</dbReference>
<protein>
    <recommendedName>
        <fullName evidence="3">Sulfotransferase family protein</fullName>
    </recommendedName>
</protein>
<dbReference type="RefSeq" id="WP_036709195.1">
    <property type="nucleotide sequence ID" value="NZ_JRKQ01000035.1"/>
</dbReference>
<evidence type="ECO:0000313" key="2">
    <source>
        <dbReference type="Proteomes" id="UP000029858"/>
    </source>
</evidence>
<dbReference type="Gene3D" id="3.40.50.300">
    <property type="entry name" value="P-loop containing nucleotide triphosphate hydrolases"/>
    <property type="match status" value="1"/>
</dbReference>
<evidence type="ECO:0000313" key="1">
    <source>
        <dbReference type="EMBL" id="KGJ22385.1"/>
    </source>
</evidence>
<reference evidence="1 2" key="2">
    <citation type="submission" date="2014-10" db="EMBL/GenBank/DDBJ databases">
        <title>Paracoccus sanguinis sp. nov., isolated from clinical specimens of New York State patients.</title>
        <authorList>
            <person name="Mingle L.A."/>
            <person name="Cole J.A."/>
            <person name="Lapierre P."/>
            <person name="Musser K.A."/>
        </authorList>
    </citation>
    <scope>NUCLEOTIDE SEQUENCE [LARGE SCALE GENOMIC DNA]</scope>
    <source>
        <strain evidence="1 2">5503</strain>
    </source>
</reference>
<sequence length="293" mass="32774">MSQRTIILHYHIYKNAGTSFDHVLSHNFGDRHESFDGPYPFFSIDQEQLDRIILRRPAAVAFSSHQITLPPPSSLDYRPLSAIFVRNPFLRIASIYRFKRGPDADDGTPLAHLPREERVRVLEARGEYVELADSLDTTSTAEAARQHDFAGWLDHCLSTPSEIVHVSNAQTRFFSGVPRSRPLLRRGPVGLSYDLSTALRTLAGVELLGRTEAFEADVARFADILAGFGLPLALPDDTRKNVTDNHGQTTEARVEALLGALPPALRRRIEAANAQDMMLYDRAVALIEKDHRP</sequence>